<keyword evidence="1" id="KW-0472">Membrane</keyword>
<gene>
    <name evidence="2" type="ORF">BECKLPF1236B_GA0070989_10863</name>
</gene>
<reference evidence="2" key="1">
    <citation type="submission" date="2019-02" db="EMBL/GenBank/DDBJ databases">
        <authorList>
            <person name="Gruber-Vodicka R. H."/>
            <person name="Seah K. B. B."/>
        </authorList>
    </citation>
    <scope>NUCLEOTIDE SEQUENCE</scope>
    <source>
        <strain evidence="2">BECK_S313</strain>
    </source>
</reference>
<evidence type="ECO:0000256" key="1">
    <source>
        <dbReference type="SAM" id="Phobius"/>
    </source>
</evidence>
<evidence type="ECO:0000313" key="2">
    <source>
        <dbReference type="EMBL" id="VFK15909.1"/>
    </source>
</evidence>
<accession>A0A450WFN1</accession>
<feature type="transmembrane region" description="Helical" evidence="1">
    <location>
        <begin position="73"/>
        <end position="94"/>
    </location>
</feature>
<organism evidence="2">
    <name type="scientific">Candidatus Kentrum sp. LPFa</name>
    <dbReference type="NCBI Taxonomy" id="2126335"/>
    <lineage>
        <taxon>Bacteria</taxon>
        <taxon>Pseudomonadati</taxon>
        <taxon>Pseudomonadota</taxon>
        <taxon>Gammaproteobacteria</taxon>
        <taxon>Candidatus Kentrum</taxon>
    </lineage>
</organism>
<proteinExistence type="predicted"/>
<dbReference type="AlphaFoldDB" id="A0A450WFN1"/>
<name>A0A450WFN1_9GAMM</name>
<keyword evidence="1" id="KW-0812">Transmembrane</keyword>
<keyword evidence="1" id="KW-1133">Transmembrane helix</keyword>
<sequence length="190" mass="21523">MVLRRSLASSCLKHRIFCLGVIHGKGCNMERTIKKVANPLTLIAFFSGVSESIALAVIAIMEKVGGIGSPLSVPLVWFSVLFPTLIVLLFFITLNFNHKVLYAPGDYGDERLFLYTFMDPYTKDDQVKYLKSFWKPDGENIDTENTKAIRDWMVLNGLAETPISSFLHKPRYINLRKEAIQALKLPRGNR</sequence>
<dbReference type="EMBL" id="CAADFK010000086">
    <property type="protein sequence ID" value="VFK15909.1"/>
    <property type="molecule type" value="Genomic_DNA"/>
</dbReference>
<feature type="transmembrane region" description="Helical" evidence="1">
    <location>
        <begin position="40"/>
        <end position="61"/>
    </location>
</feature>
<protein>
    <submittedName>
        <fullName evidence="2">Uncharacterized protein</fullName>
    </submittedName>
</protein>